<keyword evidence="3" id="KW-1133">Transmembrane helix</keyword>
<feature type="domain" description="ABC transmembrane type-1" evidence="6">
    <location>
        <begin position="383"/>
        <end position="496"/>
    </location>
</feature>
<feature type="compositionally biased region" description="Basic and acidic residues" evidence="5">
    <location>
        <begin position="204"/>
        <end position="219"/>
    </location>
</feature>
<evidence type="ECO:0000256" key="1">
    <source>
        <dbReference type="ARBA" id="ARBA00004141"/>
    </source>
</evidence>
<dbReference type="PANTHER" id="PTHR24222:SF84">
    <property type="entry name" value="ABC TRANSPORTER DOMAIN-CONTAINING PROTEIN"/>
    <property type="match status" value="1"/>
</dbReference>
<sequence length="667" mass="73154">MAGFSFDVGRSSHSRGRSALRGHHPTPSYARSPASRGRSPYRDDDVSWQTSASWQFEPGRWRELSGFGAALSPWTPADDTPRSNHSRTIFRRSANDYYLSRAADPRFHGQSEQARRLELHSYVSTTNNDRRSVELSKPNNSSVLVSKGRWNPAESNSFDSQDEFSLFGYSATTAAARHNPVSSYIDHSSNHQKPHDVLFSHDREEHRGHDVSDNSRENDVDGDDEEAVPASRPVGLFSLFKYSTALDLFLIFLGCIGSLISGGSLPCDGGEGIAAKINRRSQLDGEERRAPSDVADIIDLDVGGAFCPPHLHVHLRLHGGLPRGVEGGLGGLLRHTSDDVLRHRLQSHLRRPRRSRRGKRHMSTITASLGIHSEELDLCDGCQASYRRAGEVAQQAITSIRTVLSFVMEDEMAAKYEEGLEKSAPIGVKTGFAKGAGMGVIYLVTYSQWALAFWYGSLLVAKGEITGGAAIACFFAVNVGGRYWFSLPMFLVVFDLNPIFPKANALSQGIGPVAVVLRAVCTGYGGSGAGVRGHRSNTGDRPVQLRRAGARVGERSSRVQRRRLRLPFSARHDDPSRSRSYDPGVQDSGARGRQIQWLREQIALLGQEPVLFPTSILENVMMGREDATRKEAIVACAAVNADSFISGLPDGYDTQVMLPPSILFEAL</sequence>
<dbReference type="GO" id="GO:0140359">
    <property type="term" value="F:ABC-type transporter activity"/>
    <property type="evidence" value="ECO:0007669"/>
    <property type="project" value="InterPro"/>
</dbReference>
<organism evidence="7 8">
    <name type="scientific">Ensete ventricosum</name>
    <name type="common">Abyssinian banana</name>
    <name type="synonym">Musa ensete</name>
    <dbReference type="NCBI Taxonomy" id="4639"/>
    <lineage>
        <taxon>Eukaryota</taxon>
        <taxon>Viridiplantae</taxon>
        <taxon>Streptophyta</taxon>
        <taxon>Embryophyta</taxon>
        <taxon>Tracheophyta</taxon>
        <taxon>Spermatophyta</taxon>
        <taxon>Magnoliopsida</taxon>
        <taxon>Liliopsida</taxon>
        <taxon>Zingiberales</taxon>
        <taxon>Musaceae</taxon>
        <taxon>Ensete</taxon>
    </lineage>
</organism>
<dbReference type="GO" id="GO:0005524">
    <property type="term" value="F:ATP binding"/>
    <property type="evidence" value="ECO:0007669"/>
    <property type="project" value="InterPro"/>
</dbReference>
<dbReference type="InterPro" id="IPR039421">
    <property type="entry name" value="Type_1_exporter"/>
</dbReference>
<evidence type="ECO:0000256" key="2">
    <source>
        <dbReference type="ARBA" id="ARBA00022692"/>
    </source>
</evidence>
<evidence type="ECO:0000256" key="5">
    <source>
        <dbReference type="SAM" id="MobiDB-lite"/>
    </source>
</evidence>
<dbReference type="InterPro" id="IPR027417">
    <property type="entry name" value="P-loop_NTPase"/>
</dbReference>
<gene>
    <name evidence="7" type="ORF">B296_00004999</name>
</gene>
<keyword evidence="2" id="KW-0812">Transmembrane</keyword>
<feature type="region of interest" description="Disordered" evidence="5">
    <location>
        <begin position="1"/>
        <end position="48"/>
    </location>
</feature>
<dbReference type="InterPro" id="IPR011527">
    <property type="entry name" value="ABC1_TM_dom"/>
</dbReference>
<dbReference type="Proteomes" id="UP000287651">
    <property type="component" value="Unassembled WGS sequence"/>
</dbReference>
<comment type="caution">
    <text evidence="7">The sequence shown here is derived from an EMBL/GenBank/DDBJ whole genome shotgun (WGS) entry which is preliminary data.</text>
</comment>
<dbReference type="SUPFAM" id="SSF90123">
    <property type="entry name" value="ABC transporter transmembrane region"/>
    <property type="match status" value="1"/>
</dbReference>
<comment type="subcellular location">
    <subcellularLocation>
        <location evidence="1">Membrane</location>
        <topology evidence="1">Multi-pass membrane protein</topology>
    </subcellularLocation>
</comment>
<dbReference type="PANTHER" id="PTHR24222">
    <property type="entry name" value="ABC TRANSPORTER B FAMILY"/>
    <property type="match status" value="1"/>
</dbReference>
<dbReference type="EMBL" id="AMZH03002459">
    <property type="protein sequence ID" value="RRT75513.1"/>
    <property type="molecule type" value="Genomic_DNA"/>
</dbReference>
<feature type="region of interest" description="Disordered" evidence="5">
    <location>
        <begin position="529"/>
        <end position="589"/>
    </location>
</feature>
<reference evidence="7 8" key="1">
    <citation type="journal article" date="2014" name="Agronomy (Basel)">
        <title>A Draft Genome Sequence for Ensete ventricosum, the Drought-Tolerant Tree Against Hunger.</title>
        <authorList>
            <person name="Harrison J."/>
            <person name="Moore K.A."/>
            <person name="Paszkiewicz K."/>
            <person name="Jones T."/>
            <person name="Grant M."/>
            <person name="Ambacheew D."/>
            <person name="Muzemil S."/>
            <person name="Studholme D.J."/>
        </authorList>
    </citation>
    <scope>NUCLEOTIDE SEQUENCE [LARGE SCALE GENOMIC DNA]</scope>
</reference>
<dbReference type="InterPro" id="IPR036640">
    <property type="entry name" value="ABC1_TM_sf"/>
</dbReference>
<feature type="compositionally biased region" description="Basic residues" evidence="5">
    <location>
        <begin position="12"/>
        <end position="24"/>
    </location>
</feature>
<dbReference type="GO" id="GO:0005886">
    <property type="term" value="C:plasma membrane"/>
    <property type="evidence" value="ECO:0007669"/>
    <property type="project" value="TreeGrafter"/>
</dbReference>
<dbReference type="SUPFAM" id="SSF52540">
    <property type="entry name" value="P-loop containing nucleoside triphosphate hydrolases"/>
    <property type="match status" value="1"/>
</dbReference>
<evidence type="ECO:0000313" key="8">
    <source>
        <dbReference type="Proteomes" id="UP000287651"/>
    </source>
</evidence>
<evidence type="ECO:0000259" key="6">
    <source>
        <dbReference type="PROSITE" id="PS50929"/>
    </source>
</evidence>
<feature type="region of interest" description="Disordered" evidence="5">
    <location>
        <begin position="204"/>
        <end position="227"/>
    </location>
</feature>
<dbReference type="Pfam" id="PF00664">
    <property type="entry name" value="ABC_membrane"/>
    <property type="match status" value="1"/>
</dbReference>
<protein>
    <recommendedName>
        <fullName evidence="6">ABC transmembrane type-1 domain-containing protein</fullName>
    </recommendedName>
</protein>
<feature type="compositionally biased region" description="Basic and acidic residues" evidence="5">
    <location>
        <begin position="570"/>
        <end position="580"/>
    </location>
</feature>
<accession>A0A427AGY2</accession>
<evidence type="ECO:0000256" key="3">
    <source>
        <dbReference type="ARBA" id="ARBA00022989"/>
    </source>
</evidence>
<evidence type="ECO:0000313" key="7">
    <source>
        <dbReference type="EMBL" id="RRT75513.1"/>
    </source>
</evidence>
<dbReference type="Gene3D" id="1.20.1560.10">
    <property type="entry name" value="ABC transporter type 1, transmembrane domain"/>
    <property type="match status" value="1"/>
</dbReference>
<dbReference type="PROSITE" id="PS50929">
    <property type="entry name" value="ABC_TM1F"/>
    <property type="match status" value="1"/>
</dbReference>
<evidence type="ECO:0000256" key="4">
    <source>
        <dbReference type="ARBA" id="ARBA00023136"/>
    </source>
</evidence>
<feature type="region of interest" description="Disordered" evidence="5">
    <location>
        <begin position="127"/>
        <end position="148"/>
    </location>
</feature>
<dbReference type="Gene3D" id="3.40.50.300">
    <property type="entry name" value="P-loop containing nucleotide triphosphate hydrolases"/>
    <property type="match status" value="1"/>
</dbReference>
<keyword evidence="4" id="KW-0472">Membrane</keyword>
<proteinExistence type="predicted"/>
<name>A0A427AGY2_ENSVE</name>
<dbReference type="AlphaFoldDB" id="A0A427AGY2"/>